<dbReference type="InterPro" id="IPR032922">
    <property type="entry name" value="SON"/>
</dbReference>
<keyword evidence="6" id="KW-1185">Reference proteome</keyword>
<accession>A0A9P0CBE1</accession>
<feature type="domain" description="DRBM" evidence="3">
    <location>
        <begin position="727"/>
        <end position="797"/>
    </location>
</feature>
<dbReference type="Gene3D" id="3.30.160.20">
    <property type="match status" value="1"/>
</dbReference>
<dbReference type="OrthoDB" id="786951at2759"/>
<feature type="compositionally biased region" description="Basic residues" evidence="2">
    <location>
        <begin position="187"/>
        <end position="202"/>
    </location>
</feature>
<feature type="region of interest" description="Disordered" evidence="2">
    <location>
        <begin position="549"/>
        <end position="568"/>
    </location>
</feature>
<dbReference type="SMART" id="SM00358">
    <property type="entry name" value="DSRM"/>
    <property type="match status" value="1"/>
</dbReference>
<proteinExistence type="predicted"/>
<feature type="compositionally biased region" description="Basic and acidic residues" evidence="2">
    <location>
        <begin position="203"/>
        <end position="237"/>
    </location>
</feature>
<dbReference type="SMART" id="SM00443">
    <property type="entry name" value="G_patch"/>
    <property type="match status" value="1"/>
</dbReference>
<dbReference type="InterPro" id="IPR000467">
    <property type="entry name" value="G_patch_dom"/>
</dbReference>
<evidence type="ECO:0000259" key="3">
    <source>
        <dbReference type="PROSITE" id="PS50137"/>
    </source>
</evidence>
<dbReference type="SUPFAM" id="SSF54768">
    <property type="entry name" value="dsRNA-binding domain-like"/>
    <property type="match status" value="1"/>
</dbReference>
<feature type="compositionally biased region" description="Basic and acidic residues" evidence="2">
    <location>
        <begin position="434"/>
        <end position="449"/>
    </location>
</feature>
<dbReference type="PANTHER" id="PTHR46528">
    <property type="entry name" value="PROTEIN SON"/>
    <property type="match status" value="1"/>
</dbReference>
<protein>
    <recommendedName>
        <fullName evidence="7">Protein SON</fullName>
    </recommendedName>
</protein>
<dbReference type="GO" id="GO:0048024">
    <property type="term" value="P:regulation of mRNA splicing, via spliceosome"/>
    <property type="evidence" value="ECO:0007669"/>
    <property type="project" value="TreeGrafter"/>
</dbReference>
<evidence type="ECO:0008006" key="7">
    <source>
        <dbReference type="Google" id="ProtNLM"/>
    </source>
</evidence>
<dbReference type="InterPro" id="IPR014720">
    <property type="entry name" value="dsRBD_dom"/>
</dbReference>
<dbReference type="GO" id="GO:0051726">
    <property type="term" value="P:regulation of cell cycle"/>
    <property type="evidence" value="ECO:0007669"/>
    <property type="project" value="InterPro"/>
</dbReference>
<gene>
    <name evidence="5" type="ORF">PSYICH_LOCUS2032</name>
</gene>
<evidence type="ECO:0000313" key="6">
    <source>
        <dbReference type="Proteomes" id="UP001153636"/>
    </source>
</evidence>
<feature type="region of interest" description="Disordered" evidence="2">
    <location>
        <begin position="481"/>
        <end position="508"/>
    </location>
</feature>
<evidence type="ECO:0000256" key="2">
    <source>
        <dbReference type="SAM" id="MobiDB-lite"/>
    </source>
</evidence>
<sequence length="800" mass="91601">MSEIKEEKECKPNVPSKSSMEILSELFSTFHAKPPLIIKKEKSDESSKKHKKKKKHKSKDKKHKKKEKKKKRSSSSSSISDTENGKVDLEQILIKKEKELAEKKIKKEFDELIKKEKASKKQHSDEEEGVWEEKQDNEKSKSMDNGKQKIIIKDIKFKSIFDSAINEIKQKIEEHEEGLVSDSDSSKKKKKHKSHSKKRSRSRSRDLKEKRIKTHDKLEKKDREKDHKRSKDADKDKEKHRRNSRDKDKERYQEHHDRNRDKERNSFYSSDKKTRDHDRDRHEERDRYRDRSRERHRDEYNRELEEYKRSRNKTYKDDDFYKKEESKEKWFMRDRYRGYSERDRRRSPSNDRDSRFDKKKLLEIARKNAITMMKSGSLPAALTLGPQAQEKVIAAIKSGGKTIEELTDFCKTLSKKEELGELSSFSEKDDSDSDTDKPFHHPFQIKDRPTSITMNIKNSVPLPTKSALERTSELRIQFPVSSGQHHRKGEEWLPVSPPTEKEPDALPSGVSLVSTVSTSSIPLPIEPAPVPAQPPPLPVKEIEKKPLPLPPVDPPTVPAPPNAPPGPQLFPTPLNQAAVDIGSIVSQRLSAMRRLQENPNDVQALTQMYKSNKEMQSWATSKQQLGQFTGSTGAQILSQAELSSGYQAWAKKDQLQTAAPLSGGMGMHLLQKMGWKPGEGLGKDRTGALEPLLLEVKLDKKGLVANEEQKKKKQKAPPGVKNLQGKHPVSLLGEYASKKKLGAPQYVLEFECGPDHKKNFLFKVVLNGVEYKPNVAANNKKEAKAAAAQMCLQQIGLLPT</sequence>
<dbReference type="PROSITE" id="PS50174">
    <property type="entry name" value="G_PATCH"/>
    <property type="match status" value="1"/>
</dbReference>
<organism evidence="5 6">
    <name type="scientific">Psylliodes chrysocephalus</name>
    <dbReference type="NCBI Taxonomy" id="3402493"/>
    <lineage>
        <taxon>Eukaryota</taxon>
        <taxon>Metazoa</taxon>
        <taxon>Ecdysozoa</taxon>
        <taxon>Arthropoda</taxon>
        <taxon>Hexapoda</taxon>
        <taxon>Insecta</taxon>
        <taxon>Pterygota</taxon>
        <taxon>Neoptera</taxon>
        <taxon>Endopterygota</taxon>
        <taxon>Coleoptera</taxon>
        <taxon>Polyphaga</taxon>
        <taxon>Cucujiformia</taxon>
        <taxon>Chrysomeloidea</taxon>
        <taxon>Chrysomelidae</taxon>
        <taxon>Galerucinae</taxon>
        <taxon>Alticini</taxon>
        <taxon>Psylliodes</taxon>
    </lineage>
</organism>
<evidence type="ECO:0000313" key="5">
    <source>
        <dbReference type="EMBL" id="CAH1100437.1"/>
    </source>
</evidence>
<dbReference type="Proteomes" id="UP001153636">
    <property type="component" value="Chromosome 10"/>
</dbReference>
<name>A0A9P0CBE1_9CUCU</name>
<feature type="region of interest" description="Disordered" evidence="2">
    <location>
        <begin position="115"/>
        <end position="153"/>
    </location>
</feature>
<keyword evidence="1" id="KW-0694">RNA-binding</keyword>
<feature type="region of interest" description="Disordered" evidence="2">
    <location>
        <begin position="338"/>
        <end position="358"/>
    </location>
</feature>
<feature type="compositionally biased region" description="Basic and acidic residues" evidence="2">
    <location>
        <begin position="245"/>
        <end position="318"/>
    </location>
</feature>
<evidence type="ECO:0000256" key="1">
    <source>
        <dbReference type="PROSITE-ProRule" id="PRU00266"/>
    </source>
</evidence>
<dbReference type="EMBL" id="OV651822">
    <property type="protein sequence ID" value="CAH1100437.1"/>
    <property type="molecule type" value="Genomic_DNA"/>
</dbReference>
<dbReference type="Pfam" id="PF00035">
    <property type="entry name" value="dsrm"/>
    <property type="match status" value="1"/>
</dbReference>
<evidence type="ECO:0000259" key="4">
    <source>
        <dbReference type="PROSITE" id="PS50174"/>
    </source>
</evidence>
<feature type="region of interest" description="Disordered" evidence="2">
    <location>
        <begin position="420"/>
        <end position="458"/>
    </location>
</feature>
<dbReference type="PROSITE" id="PS50137">
    <property type="entry name" value="DS_RBD"/>
    <property type="match status" value="1"/>
</dbReference>
<dbReference type="AlphaFoldDB" id="A0A9P0CBE1"/>
<feature type="region of interest" description="Disordered" evidence="2">
    <location>
        <begin position="34"/>
        <end position="90"/>
    </location>
</feature>
<dbReference type="PANTHER" id="PTHR46528:SF1">
    <property type="entry name" value="PROTEIN SON"/>
    <property type="match status" value="1"/>
</dbReference>
<feature type="compositionally biased region" description="Basic and acidic residues" evidence="2">
    <location>
        <begin position="131"/>
        <end position="153"/>
    </location>
</feature>
<reference evidence="5" key="1">
    <citation type="submission" date="2022-01" db="EMBL/GenBank/DDBJ databases">
        <authorList>
            <person name="King R."/>
        </authorList>
    </citation>
    <scope>NUCLEOTIDE SEQUENCE</scope>
</reference>
<dbReference type="GO" id="GO:0003723">
    <property type="term" value="F:RNA binding"/>
    <property type="evidence" value="ECO:0007669"/>
    <property type="project" value="UniProtKB-UniRule"/>
</dbReference>
<feature type="compositionally biased region" description="Basic residues" evidence="2">
    <location>
        <begin position="48"/>
        <end position="73"/>
    </location>
</feature>
<feature type="region of interest" description="Disordered" evidence="2">
    <location>
        <begin position="174"/>
        <end position="318"/>
    </location>
</feature>
<feature type="compositionally biased region" description="Basic and acidic residues" evidence="2">
    <location>
        <begin position="38"/>
        <end position="47"/>
    </location>
</feature>
<dbReference type="Pfam" id="PF01585">
    <property type="entry name" value="G-patch"/>
    <property type="match status" value="1"/>
</dbReference>
<feature type="domain" description="G-patch" evidence="4">
    <location>
        <begin position="662"/>
        <end position="708"/>
    </location>
</feature>